<evidence type="ECO:0000256" key="3">
    <source>
        <dbReference type="ARBA" id="ARBA00022801"/>
    </source>
</evidence>
<protein>
    <recommendedName>
        <fullName evidence="5">Exodeoxyribonuclease 7 large subunit</fullName>
        <ecNumber evidence="5">3.1.11.6</ecNumber>
    </recommendedName>
    <alternativeName>
        <fullName evidence="5">Exodeoxyribonuclease VII large subunit</fullName>
        <shortName evidence="5">Exonuclease VII large subunit</shortName>
    </alternativeName>
</protein>
<keyword evidence="7" id="KW-0175">Coiled coil</keyword>
<dbReference type="GO" id="GO:0009318">
    <property type="term" value="C:exodeoxyribonuclease VII complex"/>
    <property type="evidence" value="ECO:0007669"/>
    <property type="project" value="UniProtKB-UniRule"/>
</dbReference>
<evidence type="ECO:0000259" key="10">
    <source>
        <dbReference type="Pfam" id="PF13742"/>
    </source>
</evidence>
<dbReference type="InterPro" id="IPR003753">
    <property type="entry name" value="Exonuc_VII_L"/>
</dbReference>
<comment type="function">
    <text evidence="5">Bidirectionally degrades single-stranded DNA into large acid-insoluble oligonucleotides, which are then degraded further into small acid-soluble oligonucleotides.</text>
</comment>
<reference evidence="11 12" key="1">
    <citation type="submission" date="2019-08" db="EMBL/GenBank/DDBJ databases">
        <title>Genome sequencing of Paenibacillus faecis DSM 23593(T).</title>
        <authorList>
            <person name="Kook J.-K."/>
            <person name="Park S.-N."/>
            <person name="Lim Y.K."/>
        </authorList>
    </citation>
    <scope>NUCLEOTIDE SEQUENCE [LARGE SCALE GENOMIC DNA]</scope>
    <source>
        <strain evidence="11 12">DSM 23593</strain>
    </source>
</reference>
<gene>
    <name evidence="5" type="primary">xseA</name>
    <name evidence="11" type="ORF">FRY98_11110</name>
</gene>
<feature type="compositionally biased region" description="Gly residues" evidence="8">
    <location>
        <begin position="455"/>
        <end position="471"/>
    </location>
</feature>
<accession>A0A5D0CVK1</accession>
<evidence type="ECO:0000256" key="6">
    <source>
        <dbReference type="RuleBase" id="RU004355"/>
    </source>
</evidence>
<proteinExistence type="inferred from homology"/>
<comment type="subcellular location">
    <subcellularLocation>
        <location evidence="5 6">Cytoplasm</location>
    </subcellularLocation>
</comment>
<comment type="similarity">
    <text evidence="5 6">Belongs to the XseA family.</text>
</comment>
<comment type="caution">
    <text evidence="11">The sequence shown here is derived from an EMBL/GenBank/DDBJ whole genome shotgun (WGS) entry which is preliminary data.</text>
</comment>
<dbReference type="OrthoDB" id="9802795at2"/>
<dbReference type="Proteomes" id="UP000325218">
    <property type="component" value="Unassembled WGS sequence"/>
</dbReference>
<dbReference type="InterPro" id="IPR020579">
    <property type="entry name" value="Exonuc_VII_lsu_C"/>
</dbReference>
<keyword evidence="4 5" id="KW-0269">Exonuclease</keyword>
<evidence type="ECO:0000256" key="2">
    <source>
        <dbReference type="ARBA" id="ARBA00022722"/>
    </source>
</evidence>
<keyword evidence="3 5" id="KW-0378">Hydrolase</keyword>
<evidence type="ECO:0000256" key="5">
    <source>
        <dbReference type="HAMAP-Rule" id="MF_00378"/>
    </source>
</evidence>
<feature type="domain" description="OB-fold nucleic acid binding" evidence="10">
    <location>
        <begin position="6"/>
        <end position="101"/>
    </location>
</feature>
<dbReference type="GO" id="GO:0005737">
    <property type="term" value="C:cytoplasm"/>
    <property type="evidence" value="ECO:0007669"/>
    <property type="project" value="UniProtKB-SubCell"/>
</dbReference>
<evidence type="ECO:0000256" key="4">
    <source>
        <dbReference type="ARBA" id="ARBA00022839"/>
    </source>
</evidence>
<evidence type="ECO:0000313" key="12">
    <source>
        <dbReference type="Proteomes" id="UP000325218"/>
    </source>
</evidence>
<dbReference type="EMBL" id="VSDO01000002">
    <property type="protein sequence ID" value="TYA13214.1"/>
    <property type="molecule type" value="Genomic_DNA"/>
</dbReference>
<dbReference type="InterPro" id="IPR025824">
    <property type="entry name" value="OB-fold_nuc-bd_dom"/>
</dbReference>
<dbReference type="AlphaFoldDB" id="A0A5D0CVK1"/>
<comment type="subunit">
    <text evidence="5">Heterooligomer composed of large and small subunits.</text>
</comment>
<dbReference type="GO" id="GO:0006308">
    <property type="term" value="P:DNA catabolic process"/>
    <property type="evidence" value="ECO:0007669"/>
    <property type="project" value="UniProtKB-UniRule"/>
</dbReference>
<dbReference type="NCBIfam" id="TIGR00237">
    <property type="entry name" value="xseA"/>
    <property type="match status" value="1"/>
</dbReference>
<comment type="catalytic activity">
    <reaction evidence="5 6">
        <text>Exonucleolytic cleavage in either 5'- to 3'- or 3'- to 5'-direction to yield nucleoside 5'-phosphates.</text>
        <dbReference type="EC" id="3.1.11.6"/>
    </reaction>
</comment>
<keyword evidence="2 5" id="KW-0540">Nuclease</keyword>
<sequence>MEQRVLSIKELNRYIRMKLESDALLSEVWIRGEISNFTHHSSGHMYFTLKDADSRIKSIMFASHNQRLAFIPKEGTRVIARGNVSVYERDGQYQFYATHMQPDGIGSLYLAYEQLKGKLQAEGLFASERKRSLPRFPKVIGVVTSPTGAAIRDILITLQRRYPQAAVVLHPVLVQGKGAAPSIVKAIRTLNAMGEADVLIVGRGGGSLEELWAFNEEPVARAIYESEIPVISAVGHETDFTIADFVADLRAATPTAAAELAVPHAPELRAQLRQREQALQQSLQHRLAQARERLRRLQASPALRQPQRSLLQHAERLDMLKARLRQGMASRAELTAARHDRLHQRLLRYHPQESLLFAKRRRSEGERQLRQAMTAILKDKARQLSYGIRQLDALSPLKVMGRGYSLVYNEPGTKLIKSLNDVEPGDMVRVKVTDGELDCQVWGMRKGDENEHGEGNTGTGTGAGAGAGAGA</sequence>
<feature type="region of interest" description="Disordered" evidence="8">
    <location>
        <begin position="446"/>
        <end position="471"/>
    </location>
</feature>
<feature type="domain" description="Exonuclease VII large subunit C-terminal" evidence="9">
    <location>
        <begin position="124"/>
        <end position="440"/>
    </location>
</feature>
<evidence type="ECO:0000256" key="8">
    <source>
        <dbReference type="SAM" id="MobiDB-lite"/>
    </source>
</evidence>
<dbReference type="Pfam" id="PF13742">
    <property type="entry name" value="tRNA_anti_2"/>
    <property type="match status" value="1"/>
</dbReference>
<dbReference type="Pfam" id="PF02601">
    <property type="entry name" value="Exonuc_VII_L"/>
    <property type="match status" value="1"/>
</dbReference>
<dbReference type="GO" id="GO:0008855">
    <property type="term" value="F:exodeoxyribonuclease VII activity"/>
    <property type="evidence" value="ECO:0007669"/>
    <property type="project" value="UniProtKB-UniRule"/>
</dbReference>
<evidence type="ECO:0000256" key="7">
    <source>
        <dbReference type="SAM" id="Coils"/>
    </source>
</evidence>
<dbReference type="PANTHER" id="PTHR30008:SF0">
    <property type="entry name" value="EXODEOXYRIBONUCLEASE 7 LARGE SUBUNIT"/>
    <property type="match status" value="1"/>
</dbReference>
<keyword evidence="1 5" id="KW-0963">Cytoplasm</keyword>
<dbReference type="PANTHER" id="PTHR30008">
    <property type="entry name" value="EXODEOXYRIBONUCLEASE 7 LARGE SUBUNIT"/>
    <property type="match status" value="1"/>
</dbReference>
<name>A0A5D0CVK1_9BACL</name>
<dbReference type="HAMAP" id="MF_00378">
    <property type="entry name" value="Exonuc_7_L"/>
    <property type="match status" value="1"/>
</dbReference>
<dbReference type="CDD" id="cd04489">
    <property type="entry name" value="ExoVII_LU_OBF"/>
    <property type="match status" value="1"/>
</dbReference>
<evidence type="ECO:0000259" key="9">
    <source>
        <dbReference type="Pfam" id="PF02601"/>
    </source>
</evidence>
<feature type="coiled-coil region" evidence="7">
    <location>
        <begin position="273"/>
        <end position="300"/>
    </location>
</feature>
<evidence type="ECO:0000256" key="1">
    <source>
        <dbReference type="ARBA" id="ARBA00022490"/>
    </source>
</evidence>
<dbReference type="GO" id="GO:0003676">
    <property type="term" value="F:nucleic acid binding"/>
    <property type="evidence" value="ECO:0007669"/>
    <property type="project" value="InterPro"/>
</dbReference>
<organism evidence="11 12">
    <name type="scientific">Paenibacillus faecis</name>
    <dbReference type="NCBI Taxonomy" id="862114"/>
    <lineage>
        <taxon>Bacteria</taxon>
        <taxon>Bacillati</taxon>
        <taxon>Bacillota</taxon>
        <taxon>Bacilli</taxon>
        <taxon>Bacillales</taxon>
        <taxon>Paenibacillaceae</taxon>
        <taxon>Paenibacillus</taxon>
    </lineage>
</organism>
<evidence type="ECO:0000313" key="11">
    <source>
        <dbReference type="EMBL" id="TYA13214.1"/>
    </source>
</evidence>
<keyword evidence="12" id="KW-1185">Reference proteome</keyword>
<dbReference type="EC" id="3.1.11.6" evidence="5"/>